<keyword evidence="1" id="KW-1133">Transmembrane helix</keyword>
<gene>
    <name evidence="2" type="ORF">G8E09_19585</name>
</gene>
<geneLocation type="plasmid" evidence="3">
    <name>pa1254_2</name>
</geneLocation>
<feature type="transmembrane region" description="Helical" evidence="1">
    <location>
        <begin position="116"/>
        <end position="137"/>
    </location>
</feature>
<evidence type="ECO:0000313" key="2">
    <source>
        <dbReference type="EMBL" id="QIT20014.1"/>
    </source>
</evidence>
<keyword evidence="1" id="KW-0472">Membrane</keyword>
<protein>
    <submittedName>
        <fullName evidence="2">Uncharacterized protein</fullName>
    </submittedName>
</protein>
<sequence length="139" mass="15898">MEDKKQAIINEYFALTGDKLTNDDPIVTLMLYFNSKAESALSNNPLNENLTKTLHEINETNVSLKKISAELESIQLNRLQIVNELSALNKAQIYKEIKENIIKDLKENKNTKPNNIYLWISLISTSISFILALKLVFWG</sequence>
<accession>A0A6H0G0A7</accession>
<reference evidence="2 3" key="1">
    <citation type="submission" date="2020-03" db="EMBL/GenBank/DDBJ databases">
        <authorList>
            <person name="Zhang L."/>
            <person name="Han X."/>
            <person name="Chen Y."/>
            <person name="Yu Y."/>
        </authorList>
    </citation>
    <scope>NUCLEOTIDE SEQUENCE [LARGE SCALE GENOMIC DNA]</scope>
    <source>
        <strain evidence="2 3">A1254</strain>
        <plasmid evidence="3">pa1254_2</plasmid>
    </source>
</reference>
<organism evidence="2 3">
    <name type="scientific">Acinetobacter pittii</name>
    <name type="common">Acinetobacter genomosp. 3</name>
    <dbReference type="NCBI Taxonomy" id="48296"/>
    <lineage>
        <taxon>Bacteria</taxon>
        <taxon>Pseudomonadati</taxon>
        <taxon>Pseudomonadota</taxon>
        <taxon>Gammaproteobacteria</taxon>
        <taxon>Moraxellales</taxon>
        <taxon>Moraxellaceae</taxon>
        <taxon>Acinetobacter</taxon>
        <taxon>Acinetobacter calcoaceticus/baumannii complex</taxon>
    </lineage>
</organism>
<evidence type="ECO:0000256" key="1">
    <source>
        <dbReference type="SAM" id="Phobius"/>
    </source>
</evidence>
<keyword evidence="1" id="KW-0812">Transmembrane</keyword>
<dbReference type="RefSeq" id="WP_167564498.1">
    <property type="nucleotide sequence ID" value="NZ_CP049808.1"/>
</dbReference>
<dbReference type="Proteomes" id="UP000501692">
    <property type="component" value="Plasmid pA1254_2"/>
</dbReference>
<proteinExistence type="predicted"/>
<keyword evidence="2" id="KW-0614">Plasmid</keyword>
<dbReference type="AlphaFoldDB" id="A0A6H0G0A7"/>
<dbReference type="EMBL" id="CP049808">
    <property type="protein sequence ID" value="QIT20014.1"/>
    <property type="molecule type" value="Genomic_DNA"/>
</dbReference>
<evidence type="ECO:0000313" key="3">
    <source>
        <dbReference type="Proteomes" id="UP000501692"/>
    </source>
</evidence>
<name>A0A6H0G0A7_ACIPI</name>